<dbReference type="RefSeq" id="WP_110093780.1">
    <property type="nucleotide sequence ID" value="NZ_NKUE01000003.1"/>
</dbReference>
<dbReference type="OrthoDB" id="9808544at2"/>
<gene>
    <name evidence="2" type="ORF">KMAL_00690</name>
</gene>
<reference evidence="2 3" key="1">
    <citation type="submission" date="2018-01" db="EMBL/GenBank/DDBJ databases">
        <title>Draft Genome Sequence of Komagataeibacter maltaceti LMG 1529, a Vinegar Producing Acetic Acid Bacterium Isolated from Malt Vinegar Brewery Acetifiers.</title>
        <authorList>
            <person name="Zhang Q."/>
            <person name="Hollensteiner J."/>
            <person name="Poehlein A."/>
            <person name="Daniel R."/>
        </authorList>
    </citation>
    <scope>NUCLEOTIDE SEQUENCE [LARGE SCALE GENOMIC DNA]</scope>
    <source>
        <strain evidence="2 3">LMG 1529</strain>
    </source>
</reference>
<dbReference type="CDD" id="cd13399">
    <property type="entry name" value="Slt35-like"/>
    <property type="match status" value="1"/>
</dbReference>
<feature type="domain" description="Transglycosylase SLT" evidence="1">
    <location>
        <begin position="36"/>
        <end position="325"/>
    </location>
</feature>
<accession>A0A2S3W5L9</accession>
<dbReference type="Pfam" id="PF13406">
    <property type="entry name" value="SLT_2"/>
    <property type="match status" value="1"/>
</dbReference>
<sequence>MLVRRAFLLSAAALSTGAITSALRPRSAHGRTQDYATFVAGIRADAIRQGIDAGIVQRALNLSVPNPQVIRLDRAQPEFHLTWTQYRQRVITARKIADGRAAVMAQRALLDQALTRYNVAQAAIAGIWGLESGYGAHMGTFGVIDALCTLAYDGRRAKFFHDELMKALHILGMGDIAPEQMIGSYAGAMGQPQFMPSAYLRYAVDMDGDGRRDIWHSTADVFGSIASYLSQSGWVSDEPWGQQVTVPDTLPQAMLGRTQTRTLQEWMDAGVRQADGSMFPRTDMRGAVLRPDGVGGESFMVYRNFNAIRRYNPSDFYALAVGLLGNEIT</sequence>
<dbReference type="AlphaFoldDB" id="A0A2S3W5L9"/>
<dbReference type="EMBL" id="POTC01000001">
    <property type="protein sequence ID" value="POF64176.1"/>
    <property type="molecule type" value="Genomic_DNA"/>
</dbReference>
<dbReference type="InterPro" id="IPR011970">
    <property type="entry name" value="MltB_2"/>
</dbReference>
<name>A0A2S3W5L9_9PROT</name>
<dbReference type="SUPFAM" id="SSF53955">
    <property type="entry name" value="Lysozyme-like"/>
    <property type="match status" value="1"/>
</dbReference>
<dbReference type="FunFam" id="1.10.8.350:FF:000001">
    <property type="entry name" value="Lytic murein transglycosylase B"/>
    <property type="match status" value="1"/>
</dbReference>
<dbReference type="Gene3D" id="1.10.530.10">
    <property type="match status" value="1"/>
</dbReference>
<organism evidence="2 3">
    <name type="scientific">Novacetimonas maltaceti</name>
    <dbReference type="NCBI Taxonomy" id="1203393"/>
    <lineage>
        <taxon>Bacteria</taxon>
        <taxon>Pseudomonadati</taxon>
        <taxon>Pseudomonadota</taxon>
        <taxon>Alphaproteobacteria</taxon>
        <taxon>Acetobacterales</taxon>
        <taxon>Acetobacteraceae</taxon>
        <taxon>Novacetimonas</taxon>
    </lineage>
</organism>
<dbReference type="PANTHER" id="PTHR30163:SF8">
    <property type="entry name" value="LYTIC MUREIN TRANSGLYCOSYLASE"/>
    <property type="match status" value="1"/>
</dbReference>
<proteinExistence type="predicted"/>
<evidence type="ECO:0000313" key="2">
    <source>
        <dbReference type="EMBL" id="POF64176.1"/>
    </source>
</evidence>
<protein>
    <submittedName>
        <fullName evidence="2">Murein hydrolase B</fullName>
    </submittedName>
</protein>
<dbReference type="Proteomes" id="UP000237344">
    <property type="component" value="Unassembled WGS sequence"/>
</dbReference>
<dbReference type="GO" id="GO:0016787">
    <property type="term" value="F:hydrolase activity"/>
    <property type="evidence" value="ECO:0007669"/>
    <property type="project" value="UniProtKB-KW"/>
</dbReference>
<dbReference type="GO" id="GO:0008933">
    <property type="term" value="F:peptidoglycan lytic transglycosylase activity"/>
    <property type="evidence" value="ECO:0007669"/>
    <property type="project" value="TreeGrafter"/>
</dbReference>
<dbReference type="GO" id="GO:0009253">
    <property type="term" value="P:peptidoglycan catabolic process"/>
    <property type="evidence" value="ECO:0007669"/>
    <property type="project" value="TreeGrafter"/>
</dbReference>
<evidence type="ECO:0000313" key="3">
    <source>
        <dbReference type="Proteomes" id="UP000237344"/>
    </source>
</evidence>
<comment type="caution">
    <text evidence="2">The sequence shown here is derived from an EMBL/GenBank/DDBJ whole genome shotgun (WGS) entry which is preliminary data.</text>
</comment>
<keyword evidence="3" id="KW-1185">Reference proteome</keyword>
<dbReference type="NCBIfam" id="TIGR02283">
    <property type="entry name" value="MltB_2"/>
    <property type="match status" value="1"/>
</dbReference>
<evidence type="ECO:0000259" key="1">
    <source>
        <dbReference type="Pfam" id="PF13406"/>
    </source>
</evidence>
<dbReference type="InterPro" id="IPR043426">
    <property type="entry name" value="MltB-like"/>
</dbReference>
<dbReference type="InterPro" id="IPR031304">
    <property type="entry name" value="SLT_2"/>
</dbReference>
<dbReference type="InterPro" id="IPR023346">
    <property type="entry name" value="Lysozyme-like_dom_sf"/>
</dbReference>
<dbReference type="Gene3D" id="1.10.8.350">
    <property type="entry name" value="Bacterial muramidase"/>
    <property type="match status" value="1"/>
</dbReference>
<dbReference type="PANTHER" id="PTHR30163">
    <property type="entry name" value="MEMBRANE-BOUND LYTIC MUREIN TRANSGLYCOSYLASE B"/>
    <property type="match status" value="1"/>
</dbReference>
<keyword evidence="2" id="KW-0378">Hydrolase</keyword>